<dbReference type="NCBIfam" id="NF033542">
    <property type="entry name" value="transpos_IS110"/>
    <property type="match status" value="1"/>
</dbReference>
<evidence type="ECO:0000256" key="1">
    <source>
        <dbReference type="SAM" id="Coils"/>
    </source>
</evidence>
<feature type="domain" description="Transposase IS110-like N-terminal" evidence="2">
    <location>
        <begin position="4"/>
        <end position="155"/>
    </location>
</feature>
<dbReference type="OrthoDB" id="9795150at2"/>
<dbReference type="EMBL" id="QDDL01000001">
    <property type="protein sequence ID" value="PVZ72607.1"/>
    <property type="molecule type" value="Genomic_DNA"/>
</dbReference>
<dbReference type="Proteomes" id="UP000244906">
    <property type="component" value="Unassembled WGS sequence"/>
</dbReference>
<evidence type="ECO:0000259" key="2">
    <source>
        <dbReference type="Pfam" id="PF01548"/>
    </source>
</evidence>
<gene>
    <name evidence="4" type="ORF">DC094_03540</name>
</gene>
<dbReference type="InterPro" id="IPR002525">
    <property type="entry name" value="Transp_IS110-like_N"/>
</dbReference>
<dbReference type="InterPro" id="IPR047650">
    <property type="entry name" value="Transpos_IS110"/>
</dbReference>
<dbReference type="GO" id="GO:0006313">
    <property type="term" value="P:DNA transposition"/>
    <property type="evidence" value="ECO:0007669"/>
    <property type="project" value="InterPro"/>
</dbReference>
<evidence type="ECO:0000313" key="4">
    <source>
        <dbReference type="EMBL" id="PVZ72607.1"/>
    </source>
</evidence>
<accession>A0A2V1H5W3</accession>
<keyword evidence="1" id="KW-0175">Coiled coil</keyword>
<dbReference type="Pfam" id="PF01548">
    <property type="entry name" value="DEDD_Tnp_IS110"/>
    <property type="match status" value="1"/>
</dbReference>
<dbReference type="InterPro" id="IPR003346">
    <property type="entry name" value="Transposase_20"/>
</dbReference>
<evidence type="ECO:0000313" key="5">
    <source>
        <dbReference type="Proteomes" id="UP000244906"/>
    </source>
</evidence>
<dbReference type="GO" id="GO:0004803">
    <property type="term" value="F:transposase activity"/>
    <property type="evidence" value="ECO:0007669"/>
    <property type="project" value="InterPro"/>
</dbReference>
<sequence>MQYIGVDVSKEKLDCLWLRDPAIGKVKSKKIRNNLKGFQELEAWMLKNTQASKAEIHITMEATSVYHENLAEYLYDSGFKVSVVNPSRIKSYADSSKVIHKTDKSDSKTIACFAEHYKPDLWQPAPEEARLLKALLARLEAIESDLQRETNRLEKAESTVTPVRVMNSLHEMITRLKDEKKRLKQDIDDHIGRYPQLKENRRLLETIPCVGPVLSSYMLALLMGKDFENAGQVAAYLGLIPRIRESGKWKGQSRLSKRGPGIIRKKLYLPAVNACKKNPDIAEHTRRLMANGKCKMQAIGAAMRKLVQICFGVVKHQNEYRPQVKITA</sequence>
<dbReference type="Pfam" id="PF02371">
    <property type="entry name" value="Transposase_20"/>
    <property type="match status" value="1"/>
</dbReference>
<dbReference type="GO" id="GO:0003677">
    <property type="term" value="F:DNA binding"/>
    <property type="evidence" value="ECO:0007669"/>
    <property type="project" value="InterPro"/>
</dbReference>
<comment type="caution">
    <text evidence="4">The sequence shown here is derived from an EMBL/GenBank/DDBJ whole genome shotgun (WGS) entry which is preliminary data.</text>
</comment>
<proteinExistence type="predicted"/>
<feature type="domain" description="Transposase IS116/IS110/IS902 C-terminal" evidence="3">
    <location>
        <begin position="202"/>
        <end position="284"/>
    </location>
</feature>
<feature type="coiled-coil region" evidence="1">
    <location>
        <begin position="129"/>
        <end position="200"/>
    </location>
</feature>
<keyword evidence="5" id="KW-1185">Reference proteome</keyword>
<evidence type="ECO:0000259" key="3">
    <source>
        <dbReference type="Pfam" id="PF02371"/>
    </source>
</evidence>
<organism evidence="4 5">
    <name type="scientific">Pelagibaculum spongiae</name>
    <dbReference type="NCBI Taxonomy" id="2080658"/>
    <lineage>
        <taxon>Bacteria</taxon>
        <taxon>Pseudomonadati</taxon>
        <taxon>Pseudomonadota</taxon>
        <taxon>Gammaproteobacteria</taxon>
        <taxon>Oceanospirillales</taxon>
        <taxon>Pelagibaculum</taxon>
    </lineage>
</organism>
<dbReference type="PANTHER" id="PTHR33055:SF3">
    <property type="entry name" value="PUTATIVE TRANSPOSASE FOR IS117-RELATED"/>
    <property type="match status" value="1"/>
</dbReference>
<dbReference type="PANTHER" id="PTHR33055">
    <property type="entry name" value="TRANSPOSASE FOR INSERTION SEQUENCE ELEMENT IS1111A"/>
    <property type="match status" value="1"/>
</dbReference>
<reference evidence="4 5" key="1">
    <citation type="submission" date="2018-04" db="EMBL/GenBank/DDBJ databases">
        <title>Thalassorhabdus spongiae gen. nov., sp. nov., isolated from a marine sponge in South-West Iceland.</title>
        <authorList>
            <person name="Knobloch S."/>
            <person name="Daussin A."/>
            <person name="Johannsson R."/>
            <person name="Marteinsson V.T."/>
        </authorList>
    </citation>
    <scope>NUCLEOTIDE SEQUENCE [LARGE SCALE GENOMIC DNA]</scope>
    <source>
        <strain evidence="4 5">Hp12</strain>
    </source>
</reference>
<dbReference type="RefSeq" id="WP_116686193.1">
    <property type="nucleotide sequence ID" value="NZ_CAWNYD010000001.1"/>
</dbReference>
<dbReference type="AlphaFoldDB" id="A0A2V1H5W3"/>
<protein>
    <submittedName>
        <fullName evidence="4">IS110 family transposase</fullName>
    </submittedName>
</protein>
<name>A0A2V1H5W3_9GAMM</name>